<keyword evidence="7 8" id="KW-0460">Magnesium</keyword>
<dbReference type="GO" id="GO:0004141">
    <property type="term" value="F:dethiobiotin synthase activity"/>
    <property type="evidence" value="ECO:0007669"/>
    <property type="project" value="UniProtKB-UniRule"/>
</dbReference>
<keyword evidence="4 8" id="KW-0547">Nucleotide-binding</keyword>
<comment type="pathway">
    <text evidence="8">Cofactor biosynthesis; biotin biosynthesis; biotin from 7,8-diaminononanoate: step 1/2.</text>
</comment>
<dbReference type="AlphaFoldDB" id="A0A2H0XYP6"/>
<comment type="caution">
    <text evidence="9">The sequence shown here is derived from an EMBL/GenBank/DDBJ whole genome shotgun (WGS) entry which is preliminary data.</text>
</comment>
<comment type="similarity">
    <text evidence="8">Belongs to the dethiobiotin synthetase family.</text>
</comment>
<feature type="binding site" evidence="8">
    <location>
        <begin position="107"/>
        <end position="110"/>
    </location>
    <ligand>
        <name>ATP</name>
        <dbReference type="ChEBI" id="CHEBI:30616"/>
    </ligand>
</feature>
<dbReference type="GO" id="GO:0005524">
    <property type="term" value="F:ATP binding"/>
    <property type="evidence" value="ECO:0007669"/>
    <property type="project" value="UniProtKB-UniRule"/>
</dbReference>
<evidence type="ECO:0000256" key="1">
    <source>
        <dbReference type="ARBA" id="ARBA00022490"/>
    </source>
</evidence>
<dbReference type="GO" id="GO:0000287">
    <property type="term" value="F:magnesium ion binding"/>
    <property type="evidence" value="ECO:0007669"/>
    <property type="project" value="UniProtKB-UniRule"/>
</dbReference>
<evidence type="ECO:0000256" key="4">
    <source>
        <dbReference type="ARBA" id="ARBA00022741"/>
    </source>
</evidence>
<dbReference type="InterPro" id="IPR027417">
    <property type="entry name" value="P-loop_NTPase"/>
</dbReference>
<dbReference type="PANTHER" id="PTHR43210:SF5">
    <property type="entry name" value="DETHIOBIOTIN SYNTHETASE"/>
    <property type="match status" value="1"/>
</dbReference>
<feature type="binding site" evidence="8">
    <location>
        <begin position="12"/>
        <end position="17"/>
    </location>
    <ligand>
        <name>ATP</name>
        <dbReference type="ChEBI" id="CHEBI:30616"/>
    </ligand>
</feature>
<dbReference type="PANTHER" id="PTHR43210">
    <property type="entry name" value="DETHIOBIOTIN SYNTHETASE"/>
    <property type="match status" value="1"/>
</dbReference>
<feature type="active site" evidence="8">
    <location>
        <position position="37"/>
    </location>
</feature>
<dbReference type="PIRSF" id="PIRSF006755">
    <property type="entry name" value="DTB_synth"/>
    <property type="match status" value="1"/>
</dbReference>
<feature type="binding site" evidence="8">
    <location>
        <begin position="196"/>
        <end position="198"/>
    </location>
    <ligand>
        <name>ATP</name>
        <dbReference type="ChEBI" id="CHEBI:30616"/>
    </ligand>
</feature>
<protein>
    <recommendedName>
        <fullName evidence="8">ATP-dependent dethiobiotin synthetase BioD</fullName>
        <ecNumber evidence="8">6.3.3.3</ecNumber>
    </recommendedName>
    <alternativeName>
        <fullName evidence="8">DTB synthetase</fullName>
        <shortName evidence="8">DTBS</shortName>
    </alternativeName>
    <alternativeName>
        <fullName evidence="8">Dethiobiotin synthase</fullName>
    </alternativeName>
</protein>
<dbReference type="FunFam" id="3.40.50.300:FF:000292">
    <property type="entry name" value="ATP-dependent dethiobiotin synthetase BioD"/>
    <property type="match status" value="1"/>
</dbReference>
<evidence type="ECO:0000313" key="9">
    <source>
        <dbReference type="EMBL" id="PIS30137.1"/>
    </source>
</evidence>
<feature type="binding site" evidence="8">
    <location>
        <position position="107"/>
    </location>
    <ligand>
        <name>Mg(2+)</name>
        <dbReference type="ChEBI" id="CHEBI:18420"/>
    </ligand>
</feature>
<dbReference type="Pfam" id="PF13500">
    <property type="entry name" value="AAA_26"/>
    <property type="match status" value="1"/>
</dbReference>
<evidence type="ECO:0000313" key="10">
    <source>
        <dbReference type="Proteomes" id="UP000231343"/>
    </source>
</evidence>
<dbReference type="InterPro" id="IPR004472">
    <property type="entry name" value="DTB_synth_BioD"/>
</dbReference>
<comment type="caution">
    <text evidence="8">Lacks conserved residue(s) required for the propagation of feature annotation.</text>
</comment>
<keyword evidence="6 8" id="KW-0067">ATP-binding</keyword>
<feature type="binding site" evidence="8">
    <location>
        <position position="46"/>
    </location>
    <ligand>
        <name>ATP</name>
        <dbReference type="ChEBI" id="CHEBI:30616"/>
    </ligand>
</feature>
<proteinExistence type="inferred from homology"/>
<keyword evidence="1 8" id="KW-0963">Cytoplasm</keyword>
<comment type="subcellular location">
    <subcellularLocation>
        <location evidence="8">Cytoplasm</location>
    </subcellularLocation>
</comment>
<comment type="cofactor">
    <cofactor evidence="8">
        <name>Mg(2+)</name>
        <dbReference type="ChEBI" id="CHEBI:18420"/>
    </cofactor>
</comment>
<dbReference type="EC" id="6.3.3.3" evidence="8"/>
<dbReference type="HAMAP" id="MF_00336">
    <property type="entry name" value="BioD"/>
    <property type="match status" value="1"/>
</dbReference>
<dbReference type="EMBL" id="PEYM01000062">
    <property type="protein sequence ID" value="PIS30137.1"/>
    <property type="molecule type" value="Genomic_DNA"/>
</dbReference>
<evidence type="ECO:0000256" key="8">
    <source>
        <dbReference type="HAMAP-Rule" id="MF_00336"/>
    </source>
</evidence>
<comment type="subunit">
    <text evidence="8">Homodimer.</text>
</comment>
<evidence type="ECO:0000256" key="3">
    <source>
        <dbReference type="ARBA" id="ARBA00022723"/>
    </source>
</evidence>
<evidence type="ECO:0000256" key="6">
    <source>
        <dbReference type="ARBA" id="ARBA00022840"/>
    </source>
</evidence>
<dbReference type="GO" id="GO:0042803">
    <property type="term" value="F:protein homodimerization activity"/>
    <property type="evidence" value="ECO:0007669"/>
    <property type="project" value="UniProtKB-ARBA"/>
</dbReference>
<gene>
    <name evidence="8 9" type="primary">bioD</name>
    <name evidence="9" type="ORF">COT42_03615</name>
</gene>
<sequence length="199" mass="21833">MPGIFITATDTNVGKTLIAAGLVNFFKNQGINAGYMKPISCSQDNDAVFVKKLLKLKDQLALINPISLPYPLSPLATVRKAKIKIDLKKIKRAFTVLSKKYDLVVVEGVGGALVPITEKIMIADLIKQLKIPTIIVARASLGTINHTLLTVEALRKRKIKIQGIIMNGYTGDELSEDDNADIIFEQTKIPILAKVPWLI</sequence>
<dbReference type="NCBIfam" id="TIGR00347">
    <property type="entry name" value="bioD"/>
    <property type="match status" value="1"/>
</dbReference>
<evidence type="ECO:0000256" key="7">
    <source>
        <dbReference type="ARBA" id="ARBA00022842"/>
    </source>
</evidence>
<reference evidence="9 10" key="1">
    <citation type="submission" date="2017-09" db="EMBL/GenBank/DDBJ databases">
        <title>Depth-based differentiation of microbial function through sediment-hosted aquifers and enrichment of novel symbionts in the deep terrestrial subsurface.</title>
        <authorList>
            <person name="Probst A.J."/>
            <person name="Ladd B."/>
            <person name="Jarett J.K."/>
            <person name="Geller-Mcgrath D.E."/>
            <person name="Sieber C.M."/>
            <person name="Emerson J.B."/>
            <person name="Anantharaman K."/>
            <person name="Thomas B.C."/>
            <person name="Malmstrom R."/>
            <person name="Stieglmeier M."/>
            <person name="Klingl A."/>
            <person name="Woyke T."/>
            <person name="Ryan C.M."/>
            <person name="Banfield J.F."/>
        </authorList>
    </citation>
    <scope>NUCLEOTIDE SEQUENCE [LARGE SCALE GENOMIC DNA]</scope>
    <source>
        <strain evidence="9">CG08_land_8_20_14_0_20_45_16</strain>
    </source>
</reference>
<keyword evidence="3 8" id="KW-0479">Metal-binding</keyword>
<evidence type="ECO:0000256" key="2">
    <source>
        <dbReference type="ARBA" id="ARBA00022598"/>
    </source>
</evidence>
<dbReference type="CDD" id="cd03109">
    <property type="entry name" value="DTBS"/>
    <property type="match status" value="1"/>
</dbReference>
<dbReference type="GO" id="GO:0009102">
    <property type="term" value="P:biotin biosynthetic process"/>
    <property type="evidence" value="ECO:0007669"/>
    <property type="project" value="UniProtKB-UniRule"/>
</dbReference>
<dbReference type="SUPFAM" id="SSF52540">
    <property type="entry name" value="P-loop containing nucleoside triphosphate hydrolases"/>
    <property type="match status" value="1"/>
</dbReference>
<evidence type="ECO:0000256" key="5">
    <source>
        <dbReference type="ARBA" id="ARBA00022756"/>
    </source>
</evidence>
<comment type="catalytic activity">
    <reaction evidence="8">
        <text>(7R,8S)-7,8-diammoniononanoate + CO2 + ATP = (4R,5S)-dethiobiotin + ADP + phosphate + 3 H(+)</text>
        <dbReference type="Rhea" id="RHEA:15805"/>
        <dbReference type="ChEBI" id="CHEBI:15378"/>
        <dbReference type="ChEBI" id="CHEBI:16526"/>
        <dbReference type="ChEBI" id="CHEBI:30616"/>
        <dbReference type="ChEBI" id="CHEBI:43474"/>
        <dbReference type="ChEBI" id="CHEBI:149469"/>
        <dbReference type="ChEBI" id="CHEBI:149473"/>
        <dbReference type="ChEBI" id="CHEBI:456216"/>
        <dbReference type="EC" id="6.3.3.3"/>
    </reaction>
</comment>
<accession>A0A2H0XYP6</accession>
<dbReference type="Proteomes" id="UP000231343">
    <property type="component" value="Unassembled WGS sequence"/>
</dbReference>
<name>A0A2H0XYP6_UNCSA</name>
<feature type="binding site" evidence="8">
    <location>
        <position position="16"/>
    </location>
    <ligand>
        <name>Mg(2+)</name>
        <dbReference type="ChEBI" id="CHEBI:18420"/>
    </ligand>
</feature>
<dbReference type="UniPathway" id="UPA00078">
    <property type="reaction ID" value="UER00161"/>
</dbReference>
<feature type="binding site" evidence="8">
    <location>
        <position position="46"/>
    </location>
    <ligand>
        <name>Mg(2+)</name>
        <dbReference type="ChEBI" id="CHEBI:18420"/>
    </ligand>
</feature>
<keyword evidence="2 8" id="KW-0436">Ligase</keyword>
<dbReference type="GO" id="GO:0005829">
    <property type="term" value="C:cytosol"/>
    <property type="evidence" value="ECO:0007669"/>
    <property type="project" value="TreeGrafter"/>
</dbReference>
<dbReference type="Gene3D" id="3.40.50.300">
    <property type="entry name" value="P-loop containing nucleotide triphosphate hydrolases"/>
    <property type="match status" value="1"/>
</dbReference>
<comment type="function">
    <text evidence="8">Catalyzes a mechanistically unusual reaction, the ATP-dependent insertion of CO2 between the N7 and N8 nitrogen atoms of 7,8-diaminopelargonic acid (DAPA, also called 7,8-diammoniononanoate) to form a ureido ring.</text>
</comment>
<organism evidence="9 10">
    <name type="scientific">Candidatus Saganbacteria bacterium CG08_land_8_20_14_0_20_45_16</name>
    <dbReference type="NCBI Taxonomy" id="2014293"/>
    <lineage>
        <taxon>Bacteria</taxon>
        <taxon>Bacillati</taxon>
        <taxon>Saganbacteria</taxon>
    </lineage>
</organism>
<keyword evidence="5 8" id="KW-0093">Biotin biosynthesis</keyword>